<comment type="similarity">
    <text evidence="6">Belongs to the TRAFAC class myosin-kinesin ATPase superfamily. Kinesin family.</text>
</comment>
<feature type="domain" description="Kinesin motor" evidence="9">
    <location>
        <begin position="95"/>
        <end position="467"/>
    </location>
</feature>
<evidence type="ECO:0000259" key="9">
    <source>
        <dbReference type="PROSITE" id="PS50067"/>
    </source>
</evidence>
<feature type="region of interest" description="Disordered" evidence="8">
    <location>
        <begin position="703"/>
        <end position="729"/>
    </location>
</feature>
<dbReference type="InterPro" id="IPR036961">
    <property type="entry name" value="Kinesin_motor_dom_sf"/>
</dbReference>
<evidence type="ECO:0000256" key="2">
    <source>
        <dbReference type="ARBA" id="ARBA00022741"/>
    </source>
</evidence>
<evidence type="ECO:0000256" key="5">
    <source>
        <dbReference type="ARBA" id="ARBA00023175"/>
    </source>
</evidence>
<proteinExistence type="inferred from homology"/>
<gene>
    <name evidence="10" type="ORF">NESM_000369800</name>
</gene>
<feature type="coiled-coil region" evidence="7">
    <location>
        <begin position="824"/>
        <end position="851"/>
    </location>
</feature>
<keyword evidence="3 6" id="KW-0067">ATP-binding</keyword>
<dbReference type="GO" id="GO:0003777">
    <property type="term" value="F:microtubule motor activity"/>
    <property type="evidence" value="ECO:0007669"/>
    <property type="project" value="InterPro"/>
</dbReference>
<feature type="coiled-coil region" evidence="7">
    <location>
        <begin position="483"/>
        <end position="668"/>
    </location>
</feature>
<dbReference type="Proteomes" id="UP001430356">
    <property type="component" value="Unassembled WGS sequence"/>
</dbReference>
<dbReference type="GO" id="GO:0005874">
    <property type="term" value="C:microtubule"/>
    <property type="evidence" value="ECO:0007669"/>
    <property type="project" value="UniProtKB-KW"/>
</dbReference>
<feature type="compositionally biased region" description="Polar residues" evidence="8">
    <location>
        <begin position="1"/>
        <end position="10"/>
    </location>
</feature>
<evidence type="ECO:0000256" key="3">
    <source>
        <dbReference type="ARBA" id="ARBA00022840"/>
    </source>
</evidence>
<dbReference type="EMBL" id="JAECZO010000038">
    <property type="protein sequence ID" value="KAK7194526.1"/>
    <property type="molecule type" value="Genomic_DNA"/>
</dbReference>
<keyword evidence="1" id="KW-0493">Microtubule</keyword>
<dbReference type="InterPro" id="IPR001752">
    <property type="entry name" value="Kinesin_motor_dom"/>
</dbReference>
<protein>
    <submittedName>
        <fullName evidence="10">Kinesin</fullName>
    </submittedName>
</protein>
<organism evidence="10 11">
    <name type="scientific">Novymonas esmeraldas</name>
    <dbReference type="NCBI Taxonomy" id="1808958"/>
    <lineage>
        <taxon>Eukaryota</taxon>
        <taxon>Discoba</taxon>
        <taxon>Euglenozoa</taxon>
        <taxon>Kinetoplastea</taxon>
        <taxon>Metakinetoplastina</taxon>
        <taxon>Trypanosomatida</taxon>
        <taxon>Trypanosomatidae</taxon>
        <taxon>Novymonas</taxon>
    </lineage>
</organism>
<dbReference type="GO" id="GO:0005524">
    <property type="term" value="F:ATP binding"/>
    <property type="evidence" value="ECO:0007669"/>
    <property type="project" value="UniProtKB-UniRule"/>
</dbReference>
<dbReference type="PANTHER" id="PTHR47968">
    <property type="entry name" value="CENTROMERE PROTEIN E"/>
    <property type="match status" value="1"/>
</dbReference>
<evidence type="ECO:0000256" key="7">
    <source>
        <dbReference type="SAM" id="Coils"/>
    </source>
</evidence>
<feature type="region of interest" description="Disordered" evidence="8">
    <location>
        <begin position="258"/>
        <end position="288"/>
    </location>
</feature>
<dbReference type="SMART" id="SM00129">
    <property type="entry name" value="KISc"/>
    <property type="match status" value="1"/>
</dbReference>
<reference evidence="10 11" key="1">
    <citation type="journal article" date="2021" name="MBio">
        <title>A New Model Trypanosomatid, Novymonas esmeraldas: Genomic Perception of Its 'Candidatus Pandoraea novymonadis' Endosymbiont.</title>
        <authorList>
            <person name="Zakharova A."/>
            <person name="Saura A."/>
            <person name="Butenko A."/>
            <person name="Podesvova L."/>
            <person name="Warmusova S."/>
            <person name="Kostygov A.Y."/>
            <person name="Nenarokova A."/>
            <person name="Lukes J."/>
            <person name="Opperdoes F.R."/>
            <person name="Yurchenko V."/>
        </authorList>
    </citation>
    <scope>NUCLEOTIDE SEQUENCE [LARGE SCALE GENOMIC DNA]</scope>
    <source>
        <strain evidence="10 11">E262AT.01</strain>
    </source>
</reference>
<feature type="compositionally biased region" description="Gly residues" evidence="8">
    <location>
        <begin position="264"/>
        <end position="284"/>
    </location>
</feature>
<dbReference type="GO" id="GO:0007018">
    <property type="term" value="P:microtubule-based movement"/>
    <property type="evidence" value="ECO:0007669"/>
    <property type="project" value="InterPro"/>
</dbReference>
<keyword evidence="2 6" id="KW-0547">Nucleotide-binding</keyword>
<comment type="caution">
    <text evidence="10">The sequence shown here is derived from an EMBL/GenBank/DDBJ whole genome shotgun (WGS) entry which is preliminary data.</text>
</comment>
<dbReference type="InterPro" id="IPR019821">
    <property type="entry name" value="Kinesin_motor_CS"/>
</dbReference>
<dbReference type="InterPro" id="IPR027417">
    <property type="entry name" value="P-loop_NTPase"/>
</dbReference>
<dbReference type="FunFam" id="3.40.850.10:FF:000083">
    <property type="entry name" value="Kinesin-like protein"/>
    <property type="match status" value="1"/>
</dbReference>
<feature type="compositionally biased region" description="Polar residues" evidence="8">
    <location>
        <begin position="21"/>
        <end position="52"/>
    </location>
</feature>
<feature type="region of interest" description="Disordered" evidence="8">
    <location>
        <begin position="1001"/>
        <end position="1024"/>
    </location>
</feature>
<dbReference type="InterPro" id="IPR027640">
    <property type="entry name" value="Kinesin-like_fam"/>
</dbReference>
<dbReference type="PROSITE" id="PS50067">
    <property type="entry name" value="KINESIN_MOTOR_2"/>
    <property type="match status" value="1"/>
</dbReference>
<evidence type="ECO:0000313" key="11">
    <source>
        <dbReference type="Proteomes" id="UP001430356"/>
    </source>
</evidence>
<dbReference type="Gene3D" id="3.40.850.10">
    <property type="entry name" value="Kinesin motor domain"/>
    <property type="match status" value="1"/>
</dbReference>
<dbReference type="PROSITE" id="PS00411">
    <property type="entry name" value="KINESIN_MOTOR_1"/>
    <property type="match status" value="1"/>
</dbReference>
<accession>A0AAW0ELK5</accession>
<name>A0AAW0ELK5_9TRYP</name>
<keyword evidence="11" id="KW-1185">Reference proteome</keyword>
<evidence type="ECO:0000313" key="10">
    <source>
        <dbReference type="EMBL" id="KAK7194526.1"/>
    </source>
</evidence>
<dbReference type="AlphaFoldDB" id="A0AAW0ELK5"/>
<keyword evidence="4 7" id="KW-0175">Coiled coil</keyword>
<evidence type="ECO:0000256" key="8">
    <source>
        <dbReference type="SAM" id="MobiDB-lite"/>
    </source>
</evidence>
<dbReference type="PRINTS" id="PR00380">
    <property type="entry name" value="KINESINHEAVY"/>
</dbReference>
<keyword evidence="5 6" id="KW-0505">Motor protein</keyword>
<dbReference type="SUPFAM" id="SSF52540">
    <property type="entry name" value="P-loop containing nucleoside triphosphate hydrolases"/>
    <property type="match status" value="1"/>
</dbReference>
<dbReference type="CDD" id="cd00106">
    <property type="entry name" value="KISc"/>
    <property type="match status" value="1"/>
</dbReference>
<sequence>MHAYRSSSNHAARRQSDRGVASSSLLSQHDGSPTDGSVYATSVPSELRQQPQRRGLGGAMHTRAPSAATSAPSPPSPDYSDEAHLYTGVADTRDNFKVAVRVRPPLQRELHGYSPFVDVVLTSPEHANTITLCDALDTEDGRGAVYSRQSYTFDHVHTAAATQEDVYERSARPAVLSVLDGFNATLMAYGQTGTGKTYTMEGFTGEEERGIIPRAVEDVFAAIDERRRRRTGEPVKFLVRASYLQIYNEVLSDLLEPPPSNALSGGGGSGSGSRGGGGGGGGGLVVRHTPQRGVHVDGLSEWIVRTPEDVYGLIAKGTALRATSATKLSELSSRSHAIFTVVVEAMEGDEASPTSYRCGKLNIVDLAGSEKIRLAGVTGQRLEETKNINKSLHELGNVIAALAAKSGAHGRRVQRHVPFRNSALTSALRDSLGGNCKTTLIACISPALESYAESLSTLMFANRAKNIQNHAVVNEGVSQATLLRTYEQELRRLRQQLHERTEMSRAGGSGLADSADTHVLLSELEEDRRRAEEDRQVALAALQKSSVAHQEEMRVRQELEGRIRELEAVLREGGVAGSPRTSREYAERLLELDRERQAVAEDKEQVERYKQLLLKQRDIMLSLTTRLNDRDETILLLQEEVDAYDQHVQGLEEEVERLTRLGEAERRAPSPSLASTAVAVVNPQLVGNASEAQAYDFIQRRRVPAPAPAPPSSSSMMYGEEGREGGGVRGGASPLYRSLLQPSRAVSAEQLAVELVMLQGRTNEPTNTTTGGAPTVGAARSASVSHSNASGPHDTRHLFSAEELASIMRQRADAIVHTHYDAEVAQLRASVAALTLQLRNSQDKAHAADKEARVLAQRLDGSNGRSDAAVAAVRRELRAELEARQRAYASTMDAVHDAIRTESAARARVAREVDRIRVEVQHLLETSAASLDGERRAAVSRTWQRLQEVEGEVRRQGVLAELPALLATVADGASTGQDDTPARERALLVQVEEQQRRIADLERETARRGPQRGPPETSSTAVRAEGVEEAVAVLRRQLAVHEKDRRALRTILEQRMKGKIDRVCELLAVDGLDGVTKAGSEARSLQGLIHASIKAMDAEV</sequence>
<dbReference type="PANTHER" id="PTHR47968:SF36">
    <property type="entry name" value="KINESIN HEAVY CHAIN ISOFORM X1"/>
    <property type="match status" value="1"/>
</dbReference>
<evidence type="ECO:0000256" key="4">
    <source>
        <dbReference type="ARBA" id="ARBA00023054"/>
    </source>
</evidence>
<dbReference type="GO" id="GO:0008017">
    <property type="term" value="F:microtubule binding"/>
    <property type="evidence" value="ECO:0007669"/>
    <property type="project" value="InterPro"/>
</dbReference>
<evidence type="ECO:0000256" key="1">
    <source>
        <dbReference type="ARBA" id="ARBA00022701"/>
    </source>
</evidence>
<dbReference type="Pfam" id="PF00225">
    <property type="entry name" value="Kinesin"/>
    <property type="match status" value="1"/>
</dbReference>
<evidence type="ECO:0000256" key="6">
    <source>
        <dbReference type="PROSITE-ProRule" id="PRU00283"/>
    </source>
</evidence>
<feature type="binding site" evidence="6">
    <location>
        <begin position="190"/>
        <end position="197"/>
    </location>
    <ligand>
        <name>ATP</name>
        <dbReference type="ChEBI" id="CHEBI:30616"/>
    </ligand>
</feature>
<feature type="region of interest" description="Disordered" evidence="8">
    <location>
        <begin position="1"/>
        <end position="82"/>
    </location>
</feature>